<organism evidence="1 2">
    <name type="scientific">Saponaria officinalis</name>
    <name type="common">Common soapwort</name>
    <name type="synonym">Lychnis saponaria</name>
    <dbReference type="NCBI Taxonomy" id="3572"/>
    <lineage>
        <taxon>Eukaryota</taxon>
        <taxon>Viridiplantae</taxon>
        <taxon>Streptophyta</taxon>
        <taxon>Embryophyta</taxon>
        <taxon>Tracheophyta</taxon>
        <taxon>Spermatophyta</taxon>
        <taxon>Magnoliopsida</taxon>
        <taxon>eudicotyledons</taxon>
        <taxon>Gunneridae</taxon>
        <taxon>Pentapetalae</taxon>
        <taxon>Caryophyllales</taxon>
        <taxon>Caryophyllaceae</taxon>
        <taxon>Caryophylleae</taxon>
        <taxon>Saponaria</taxon>
    </lineage>
</organism>
<protein>
    <submittedName>
        <fullName evidence="1">Uncharacterized protein</fullName>
    </submittedName>
</protein>
<comment type="caution">
    <text evidence="1">The sequence shown here is derived from an EMBL/GenBank/DDBJ whole genome shotgun (WGS) entry which is preliminary data.</text>
</comment>
<name>A0AAW1MSQ2_SAPOF</name>
<reference evidence="1" key="1">
    <citation type="submission" date="2024-03" db="EMBL/GenBank/DDBJ databases">
        <title>WGS assembly of Saponaria officinalis var. Norfolk2.</title>
        <authorList>
            <person name="Jenkins J."/>
            <person name="Shu S."/>
            <person name="Grimwood J."/>
            <person name="Barry K."/>
            <person name="Goodstein D."/>
            <person name="Schmutz J."/>
            <person name="Leebens-Mack J."/>
            <person name="Osbourn A."/>
        </authorList>
    </citation>
    <scope>NUCLEOTIDE SEQUENCE [LARGE SCALE GENOMIC DNA]</scope>
    <source>
        <strain evidence="1">JIC</strain>
    </source>
</reference>
<dbReference type="Proteomes" id="UP001443914">
    <property type="component" value="Unassembled WGS sequence"/>
</dbReference>
<sequence length="159" mass="18137">MTAMTFASVGSNTSFSESPLPLYLALTVTTNHRRSRFYSHFHTRIHIHLKKPFPWTCPSTAAQNVNLSGLVFLHRLLHFSNKIANPPDDNLHLHMPTFENTFISGLPNRPTTRHEIYVLFLTPLPPFTLHPLTHTVNTELIIHLQDHSFPHPSHPSTIP</sequence>
<gene>
    <name evidence="1" type="ORF">RND81_02G098200</name>
</gene>
<evidence type="ECO:0000313" key="1">
    <source>
        <dbReference type="EMBL" id="KAK9749033.1"/>
    </source>
</evidence>
<dbReference type="AlphaFoldDB" id="A0AAW1MSQ2"/>
<proteinExistence type="predicted"/>
<keyword evidence="2" id="KW-1185">Reference proteome</keyword>
<evidence type="ECO:0000313" key="2">
    <source>
        <dbReference type="Proteomes" id="UP001443914"/>
    </source>
</evidence>
<accession>A0AAW1MSQ2</accession>
<dbReference type="EMBL" id="JBDFQZ010000002">
    <property type="protein sequence ID" value="KAK9749033.1"/>
    <property type="molecule type" value="Genomic_DNA"/>
</dbReference>